<proteinExistence type="inferred from homology"/>
<sequence length="420" mass="47577">MDVLSTVVKSKEEEEEEEEEMSLLQLLTSETRDFLITPSGDQVKVEDLEGKTVGIYFSANWYSKCQQFTPILADVYHQLVEQGAKFEIVFVSSDEDQRSFDVFYGTMPWLAIPFCDLQSKKNLTQKFQIEGIPSLIILDSGGKPIQTDGVELIYRYGVQAFPFTSTTMAELEAEELAKHASQTIGRLLCTDSRDYVFKQEEQVPISQLVGKTVGLYFSALWCPPCVKFTPRLVTVYQQLKEKNEDFEIVFISIDRDETGYVECYQSMPWLSLPYGDETAKTLLRYFHVQGIPTLIIIGPDGKTVTREGRNLINLHLEMAYPFTEAQLSLLQDRLDEEAKNYPNSVHHIGHRHILNLVSASSGGGPFICCECDEQGSGWAYQCIECGYEIHLKCVRESEKDGFNEKQLRTVIPACACSSGY</sequence>
<organism evidence="9 10">
    <name type="scientific">Aquilegia coerulea</name>
    <name type="common">Rocky mountain columbine</name>
    <dbReference type="NCBI Taxonomy" id="218851"/>
    <lineage>
        <taxon>Eukaryota</taxon>
        <taxon>Viridiplantae</taxon>
        <taxon>Streptophyta</taxon>
        <taxon>Embryophyta</taxon>
        <taxon>Tracheophyta</taxon>
        <taxon>Spermatophyta</taxon>
        <taxon>Magnoliopsida</taxon>
        <taxon>Ranunculales</taxon>
        <taxon>Ranunculaceae</taxon>
        <taxon>Thalictroideae</taxon>
        <taxon>Aquilegia</taxon>
    </lineage>
</organism>
<dbReference type="GO" id="GO:0004791">
    <property type="term" value="F:thioredoxin-disulfide reductase (NADPH) activity"/>
    <property type="evidence" value="ECO:0007669"/>
    <property type="project" value="InterPro"/>
</dbReference>
<dbReference type="InterPro" id="IPR012336">
    <property type="entry name" value="Thioredoxin-like_fold"/>
</dbReference>
<dbReference type="CDD" id="cd03009">
    <property type="entry name" value="TryX_like_TryX_NRX"/>
    <property type="match status" value="1"/>
</dbReference>
<evidence type="ECO:0000256" key="6">
    <source>
        <dbReference type="ARBA" id="ARBA00047388"/>
    </source>
</evidence>
<evidence type="ECO:0000256" key="1">
    <source>
        <dbReference type="ARBA" id="ARBA00012612"/>
    </source>
</evidence>
<evidence type="ECO:0000256" key="2">
    <source>
        <dbReference type="ARBA" id="ARBA00022737"/>
    </source>
</evidence>
<protein>
    <recommendedName>
        <fullName evidence="1">protein-disulfide reductase</fullName>
        <ecNumber evidence="1">1.8.1.8</ecNumber>
    </recommendedName>
</protein>
<dbReference type="InParanoid" id="A0A2G5EQ77"/>
<evidence type="ECO:0000259" key="8">
    <source>
        <dbReference type="PROSITE" id="PS51352"/>
    </source>
</evidence>
<keyword evidence="10" id="KW-1185">Reference proteome</keyword>
<dbReference type="Pfam" id="PF03107">
    <property type="entry name" value="C1_2"/>
    <property type="match status" value="1"/>
</dbReference>
<dbReference type="PANTHER" id="PTHR13871:SF7">
    <property type="entry name" value="NUCLEOREDOXIN 2-RELATED"/>
    <property type="match status" value="1"/>
</dbReference>
<dbReference type="InterPro" id="IPR052259">
    <property type="entry name" value="Nucleoredoxin-like"/>
</dbReference>
<dbReference type="PANTHER" id="PTHR13871">
    <property type="entry name" value="THIOREDOXIN"/>
    <property type="match status" value="1"/>
</dbReference>
<dbReference type="EC" id="1.8.1.8" evidence="1"/>
<dbReference type="Pfam" id="PF13905">
    <property type="entry name" value="Thioredoxin_8"/>
    <property type="match status" value="2"/>
</dbReference>
<dbReference type="SUPFAM" id="SSF52833">
    <property type="entry name" value="Thioredoxin-like"/>
    <property type="match status" value="2"/>
</dbReference>
<keyword evidence="2" id="KW-0677">Repeat</keyword>
<feature type="domain" description="Thioredoxin" evidence="8">
    <location>
        <begin position="154"/>
        <end position="339"/>
    </location>
</feature>
<comment type="catalytic activity">
    <reaction evidence="6">
        <text>[protein]-dithiol + NAD(+) = [protein]-disulfide + NADH + H(+)</text>
        <dbReference type="Rhea" id="RHEA:18749"/>
        <dbReference type="Rhea" id="RHEA-COMP:10593"/>
        <dbReference type="Rhea" id="RHEA-COMP:10594"/>
        <dbReference type="ChEBI" id="CHEBI:15378"/>
        <dbReference type="ChEBI" id="CHEBI:29950"/>
        <dbReference type="ChEBI" id="CHEBI:50058"/>
        <dbReference type="ChEBI" id="CHEBI:57540"/>
        <dbReference type="ChEBI" id="CHEBI:57945"/>
        <dbReference type="EC" id="1.8.1.8"/>
    </reaction>
</comment>
<comment type="catalytic activity">
    <reaction evidence="7">
        <text>[protein]-dithiol + NADP(+) = [protein]-disulfide + NADPH + H(+)</text>
        <dbReference type="Rhea" id="RHEA:18753"/>
        <dbReference type="Rhea" id="RHEA-COMP:10593"/>
        <dbReference type="Rhea" id="RHEA-COMP:10594"/>
        <dbReference type="ChEBI" id="CHEBI:15378"/>
        <dbReference type="ChEBI" id="CHEBI:29950"/>
        <dbReference type="ChEBI" id="CHEBI:50058"/>
        <dbReference type="ChEBI" id="CHEBI:57783"/>
        <dbReference type="ChEBI" id="CHEBI:58349"/>
        <dbReference type="EC" id="1.8.1.8"/>
    </reaction>
</comment>
<dbReference type="InterPro" id="IPR004146">
    <property type="entry name" value="DC1"/>
</dbReference>
<dbReference type="Proteomes" id="UP000230069">
    <property type="component" value="Unassembled WGS sequence"/>
</dbReference>
<dbReference type="InterPro" id="IPR046349">
    <property type="entry name" value="C1-like_sf"/>
</dbReference>
<comment type="similarity">
    <text evidence="5">Belongs to the nucleoredoxin family.</text>
</comment>
<dbReference type="InterPro" id="IPR045870">
    <property type="entry name" value="TryX_NRX_thioredoxin_dom"/>
</dbReference>
<gene>
    <name evidence="9" type="ORF">AQUCO_00500075v1</name>
</gene>
<reference evidence="9 10" key="1">
    <citation type="submission" date="2017-09" db="EMBL/GenBank/DDBJ databases">
        <title>WGS assembly of Aquilegia coerulea Goldsmith.</title>
        <authorList>
            <person name="Hodges S."/>
            <person name="Kramer E."/>
            <person name="Nordborg M."/>
            <person name="Tomkins J."/>
            <person name="Borevitz J."/>
            <person name="Derieg N."/>
            <person name="Yan J."/>
            <person name="Mihaltcheva S."/>
            <person name="Hayes R.D."/>
            <person name="Rokhsar D."/>
        </authorList>
    </citation>
    <scope>NUCLEOTIDE SEQUENCE [LARGE SCALE GENOMIC DNA]</scope>
    <source>
        <strain evidence="10">cv. Goldsmith</strain>
    </source>
</reference>
<name>A0A2G5EQ77_AQUCA</name>
<evidence type="ECO:0000256" key="7">
    <source>
        <dbReference type="ARBA" id="ARBA00047804"/>
    </source>
</evidence>
<evidence type="ECO:0000256" key="3">
    <source>
        <dbReference type="ARBA" id="ARBA00023002"/>
    </source>
</evidence>
<evidence type="ECO:0000256" key="5">
    <source>
        <dbReference type="ARBA" id="ARBA00025782"/>
    </source>
</evidence>
<accession>A0A2G5EQ77</accession>
<keyword evidence="4" id="KW-0520">NAD</keyword>
<dbReference type="SUPFAM" id="SSF57889">
    <property type="entry name" value="Cysteine-rich domain"/>
    <property type="match status" value="1"/>
</dbReference>
<dbReference type="InterPro" id="IPR036249">
    <property type="entry name" value="Thioredoxin-like_sf"/>
</dbReference>
<evidence type="ECO:0000313" key="9">
    <source>
        <dbReference type="EMBL" id="PIA57909.1"/>
    </source>
</evidence>
<dbReference type="AlphaFoldDB" id="A0A2G5EQ77"/>
<dbReference type="STRING" id="218851.A0A2G5EQ77"/>
<dbReference type="EMBL" id="KZ305022">
    <property type="protein sequence ID" value="PIA57909.1"/>
    <property type="molecule type" value="Genomic_DNA"/>
</dbReference>
<evidence type="ECO:0000256" key="4">
    <source>
        <dbReference type="ARBA" id="ARBA00023027"/>
    </source>
</evidence>
<evidence type="ECO:0000313" key="10">
    <source>
        <dbReference type="Proteomes" id="UP000230069"/>
    </source>
</evidence>
<dbReference type="OrthoDB" id="409136at2759"/>
<dbReference type="InterPro" id="IPR013766">
    <property type="entry name" value="Thioredoxin_domain"/>
</dbReference>
<keyword evidence="3" id="KW-0560">Oxidoreductase</keyword>
<dbReference type="PROSITE" id="PS51352">
    <property type="entry name" value="THIOREDOXIN_2"/>
    <property type="match status" value="1"/>
</dbReference>
<dbReference type="Gene3D" id="3.40.30.10">
    <property type="entry name" value="Glutaredoxin"/>
    <property type="match status" value="2"/>
</dbReference>